<reference evidence="2" key="3">
    <citation type="submission" date="2020-12" db="UniProtKB">
        <authorList>
            <consortium name="EnsemblPlants"/>
        </authorList>
    </citation>
    <scope>IDENTIFICATION</scope>
</reference>
<sequence>MHAVQFLSKCTSSSRQEWQVTRLEVCSFGVVDVADGLVLSSQILVNRKP</sequence>
<evidence type="ECO:0000313" key="3">
    <source>
        <dbReference type="Proteomes" id="UP000006727"/>
    </source>
</evidence>
<dbReference type="EMBL" id="ABEU02000007">
    <property type="protein sequence ID" value="PNR50670.1"/>
    <property type="molecule type" value="Genomic_DNA"/>
</dbReference>
<dbReference type="Proteomes" id="UP000006727">
    <property type="component" value="Chromosome 7"/>
</dbReference>
<dbReference type="Gramene" id="Pp3c7_3510V3.1">
    <property type="protein sequence ID" value="Pp3c7_3510V3.1"/>
    <property type="gene ID" value="Pp3c7_3510"/>
</dbReference>
<reference evidence="1 3" key="2">
    <citation type="journal article" date="2018" name="Plant J.">
        <title>The Physcomitrella patens chromosome-scale assembly reveals moss genome structure and evolution.</title>
        <authorList>
            <person name="Lang D."/>
            <person name="Ullrich K.K."/>
            <person name="Murat F."/>
            <person name="Fuchs J."/>
            <person name="Jenkins J."/>
            <person name="Haas F.B."/>
            <person name="Piednoel M."/>
            <person name="Gundlach H."/>
            <person name="Van Bel M."/>
            <person name="Meyberg R."/>
            <person name="Vives C."/>
            <person name="Morata J."/>
            <person name="Symeonidi A."/>
            <person name="Hiss M."/>
            <person name="Muchero W."/>
            <person name="Kamisugi Y."/>
            <person name="Saleh O."/>
            <person name="Blanc G."/>
            <person name="Decker E.L."/>
            <person name="van Gessel N."/>
            <person name="Grimwood J."/>
            <person name="Hayes R.D."/>
            <person name="Graham S.W."/>
            <person name="Gunter L.E."/>
            <person name="McDaniel S.F."/>
            <person name="Hoernstein S.N.W."/>
            <person name="Larsson A."/>
            <person name="Li F.W."/>
            <person name="Perroud P.F."/>
            <person name="Phillips J."/>
            <person name="Ranjan P."/>
            <person name="Rokshar D.S."/>
            <person name="Rothfels C.J."/>
            <person name="Schneider L."/>
            <person name="Shu S."/>
            <person name="Stevenson D.W."/>
            <person name="Thummler F."/>
            <person name="Tillich M."/>
            <person name="Villarreal Aguilar J.C."/>
            <person name="Widiez T."/>
            <person name="Wong G.K."/>
            <person name="Wymore A."/>
            <person name="Zhang Y."/>
            <person name="Zimmer A.D."/>
            <person name="Quatrano R.S."/>
            <person name="Mayer K.F.X."/>
            <person name="Goodstein D."/>
            <person name="Casacuberta J.M."/>
            <person name="Vandepoele K."/>
            <person name="Reski R."/>
            <person name="Cuming A.C."/>
            <person name="Tuskan G.A."/>
            <person name="Maumus F."/>
            <person name="Salse J."/>
            <person name="Schmutz J."/>
            <person name="Rensing S.A."/>
        </authorList>
    </citation>
    <scope>NUCLEOTIDE SEQUENCE [LARGE SCALE GENOMIC DNA]</scope>
    <source>
        <strain evidence="2 3">cv. Gransden 2004</strain>
    </source>
</reference>
<organism evidence="1">
    <name type="scientific">Physcomitrium patens</name>
    <name type="common">Spreading-leaved earth moss</name>
    <name type="synonym">Physcomitrella patens</name>
    <dbReference type="NCBI Taxonomy" id="3218"/>
    <lineage>
        <taxon>Eukaryota</taxon>
        <taxon>Viridiplantae</taxon>
        <taxon>Streptophyta</taxon>
        <taxon>Embryophyta</taxon>
        <taxon>Bryophyta</taxon>
        <taxon>Bryophytina</taxon>
        <taxon>Bryopsida</taxon>
        <taxon>Funariidae</taxon>
        <taxon>Funariales</taxon>
        <taxon>Funariaceae</taxon>
        <taxon>Physcomitrium</taxon>
    </lineage>
</organism>
<dbReference type="InParanoid" id="A0A2K1KA63"/>
<gene>
    <name evidence="1" type="ORF">PHYPA_009856</name>
</gene>
<evidence type="ECO:0000313" key="2">
    <source>
        <dbReference type="EnsemblPlants" id="Pp3c7_3510V3.1"/>
    </source>
</evidence>
<proteinExistence type="predicted"/>
<accession>A0A2K1KA63</accession>
<keyword evidence="3" id="KW-1185">Reference proteome</keyword>
<dbReference type="EnsemblPlants" id="Pp3c7_3510V3.1">
    <property type="protein sequence ID" value="Pp3c7_3510V3.1"/>
    <property type="gene ID" value="Pp3c7_3510"/>
</dbReference>
<protein>
    <submittedName>
        <fullName evidence="1 2">Uncharacterized protein</fullName>
    </submittedName>
</protein>
<evidence type="ECO:0000313" key="1">
    <source>
        <dbReference type="EMBL" id="PNR50670.1"/>
    </source>
</evidence>
<dbReference type="AlphaFoldDB" id="A0A2K1KA63"/>
<name>A0A2K1KA63_PHYPA</name>
<reference evidence="1 3" key="1">
    <citation type="journal article" date="2008" name="Science">
        <title>The Physcomitrella genome reveals evolutionary insights into the conquest of land by plants.</title>
        <authorList>
            <person name="Rensing S."/>
            <person name="Lang D."/>
            <person name="Zimmer A."/>
            <person name="Terry A."/>
            <person name="Salamov A."/>
            <person name="Shapiro H."/>
            <person name="Nishiyama T."/>
            <person name="Perroud P.-F."/>
            <person name="Lindquist E."/>
            <person name="Kamisugi Y."/>
            <person name="Tanahashi T."/>
            <person name="Sakakibara K."/>
            <person name="Fujita T."/>
            <person name="Oishi K."/>
            <person name="Shin-I T."/>
            <person name="Kuroki Y."/>
            <person name="Toyoda A."/>
            <person name="Suzuki Y."/>
            <person name="Hashimoto A."/>
            <person name="Yamaguchi K."/>
            <person name="Sugano A."/>
            <person name="Kohara Y."/>
            <person name="Fujiyama A."/>
            <person name="Anterola A."/>
            <person name="Aoki S."/>
            <person name="Ashton N."/>
            <person name="Barbazuk W.B."/>
            <person name="Barker E."/>
            <person name="Bennetzen J."/>
            <person name="Bezanilla M."/>
            <person name="Blankenship R."/>
            <person name="Cho S.H."/>
            <person name="Dutcher S."/>
            <person name="Estelle M."/>
            <person name="Fawcett J.A."/>
            <person name="Gundlach H."/>
            <person name="Hanada K."/>
            <person name="Heyl A."/>
            <person name="Hicks K.A."/>
            <person name="Hugh J."/>
            <person name="Lohr M."/>
            <person name="Mayer K."/>
            <person name="Melkozernov A."/>
            <person name="Murata T."/>
            <person name="Nelson D."/>
            <person name="Pils B."/>
            <person name="Prigge M."/>
            <person name="Reiss B."/>
            <person name="Renner T."/>
            <person name="Rombauts S."/>
            <person name="Rushton P."/>
            <person name="Sanderfoot A."/>
            <person name="Schween G."/>
            <person name="Shiu S.-H."/>
            <person name="Stueber K."/>
            <person name="Theodoulou F.L."/>
            <person name="Tu H."/>
            <person name="Van de Peer Y."/>
            <person name="Verrier P.J."/>
            <person name="Waters E."/>
            <person name="Wood A."/>
            <person name="Yang L."/>
            <person name="Cove D."/>
            <person name="Cuming A."/>
            <person name="Hasebe M."/>
            <person name="Lucas S."/>
            <person name="Mishler D.B."/>
            <person name="Reski R."/>
            <person name="Grigoriev I."/>
            <person name="Quatrano R.S."/>
            <person name="Boore J.L."/>
        </authorList>
    </citation>
    <scope>NUCLEOTIDE SEQUENCE [LARGE SCALE GENOMIC DNA]</scope>
    <source>
        <strain evidence="2 3">cv. Gransden 2004</strain>
    </source>
</reference>